<dbReference type="Pfam" id="PF00528">
    <property type="entry name" value="BPD_transp_1"/>
    <property type="match status" value="1"/>
</dbReference>
<keyword evidence="4 7" id="KW-0812">Transmembrane</keyword>
<evidence type="ECO:0000313" key="9">
    <source>
        <dbReference type="EMBL" id="HGG93243.1"/>
    </source>
</evidence>
<evidence type="ECO:0000256" key="5">
    <source>
        <dbReference type="ARBA" id="ARBA00022989"/>
    </source>
</evidence>
<comment type="caution">
    <text evidence="9">The sequence shown here is derived from an EMBL/GenBank/DDBJ whole genome shotgun (WGS) entry which is preliminary data.</text>
</comment>
<reference evidence="9" key="1">
    <citation type="journal article" date="2020" name="mSystems">
        <title>Genome- and Community-Level Interaction Insights into Carbon Utilization and Element Cycling Functions of Hydrothermarchaeota in Hydrothermal Sediment.</title>
        <authorList>
            <person name="Zhou Z."/>
            <person name="Liu Y."/>
            <person name="Xu W."/>
            <person name="Pan J."/>
            <person name="Luo Z.H."/>
            <person name="Li M."/>
        </authorList>
    </citation>
    <scope>NUCLEOTIDE SEQUENCE [LARGE SCALE GENOMIC DNA]</scope>
    <source>
        <strain evidence="9">SpSt-413</strain>
    </source>
</reference>
<feature type="transmembrane region" description="Helical" evidence="7">
    <location>
        <begin position="258"/>
        <end position="284"/>
    </location>
</feature>
<keyword evidence="5 7" id="KW-1133">Transmembrane helix</keyword>
<gene>
    <name evidence="9" type="ORF">ENR59_09885</name>
</gene>
<keyword evidence="2 7" id="KW-0813">Transport</keyword>
<comment type="subcellular location">
    <subcellularLocation>
        <location evidence="1 7">Cell membrane</location>
        <topology evidence="1 7">Multi-pass membrane protein</topology>
    </subcellularLocation>
</comment>
<evidence type="ECO:0000259" key="8">
    <source>
        <dbReference type="PROSITE" id="PS50928"/>
    </source>
</evidence>
<dbReference type="GO" id="GO:0042918">
    <property type="term" value="P:alkanesulfonate transmembrane transport"/>
    <property type="evidence" value="ECO:0007669"/>
    <property type="project" value="UniProtKB-ARBA"/>
</dbReference>
<feature type="transmembrane region" description="Helical" evidence="7">
    <location>
        <begin position="44"/>
        <end position="62"/>
    </location>
</feature>
<keyword evidence="6 7" id="KW-0472">Membrane</keyword>
<dbReference type="PANTHER" id="PTHR30151">
    <property type="entry name" value="ALKANE SULFONATE ABC TRANSPORTER-RELATED, MEMBRANE SUBUNIT"/>
    <property type="match status" value="1"/>
</dbReference>
<dbReference type="GO" id="GO:0005886">
    <property type="term" value="C:plasma membrane"/>
    <property type="evidence" value="ECO:0007669"/>
    <property type="project" value="UniProtKB-SubCell"/>
</dbReference>
<proteinExistence type="inferred from homology"/>
<evidence type="ECO:0000256" key="1">
    <source>
        <dbReference type="ARBA" id="ARBA00004651"/>
    </source>
</evidence>
<sequence length="301" mass="33581">MSNATSPSATVTAPAAAAAAAPAEAPSSLQITLFGLKQWLKSPSPYLNILGIVGFIVLWYLFTEKLRLPWFNKLPGPLAVYQEWVSRDPAYGISIHTPEYYHHIVTSIWRVVQAFLLATFLGVPIGLFMGWKKTFKDYTFPLLETLRPIPMLAWVPLSILMWPGREASIIFLTFLGSFFATVLNTLLGVESIDEVYFRAASSLGAKPRQVFFKVILPGSLPFIFTGLQISMGFAWFSLVAGEMLAGEYGLGYLIWNSFIMVQYPVIVIAMVTLGVIGWLSSALIRMLGDRLMQWKVREDAR</sequence>
<dbReference type="FunFam" id="1.10.3720.10:FF:000003">
    <property type="entry name" value="Aliphatic sulfonate ABC transporter permease"/>
    <property type="match status" value="1"/>
</dbReference>
<dbReference type="AlphaFoldDB" id="A0A7C4AI07"/>
<organism evidence="9">
    <name type="scientific">Fundidesulfovibrio putealis</name>
    <dbReference type="NCBI Taxonomy" id="270496"/>
    <lineage>
        <taxon>Bacteria</taxon>
        <taxon>Pseudomonadati</taxon>
        <taxon>Thermodesulfobacteriota</taxon>
        <taxon>Desulfovibrionia</taxon>
        <taxon>Desulfovibrionales</taxon>
        <taxon>Desulfovibrionaceae</taxon>
        <taxon>Fundidesulfovibrio</taxon>
    </lineage>
</organism>
<evidence type="ECO:0000256" key="2">
    <source>
        <dbReference type="ARBA" id="ARBA00022448"/>
    </source>
</evidence>
<dbReference type="PROSITE" id="PS50928">
    <property type="entry name" value="ABC_TM1"/>
    <property type="match status" value="1"/>
</dbReference>
<dbReference type="EMBL" id="DSRP01000689">
    <property type="protein sequence ID" value="HGG93243.1"/>
    <property type="molecule type" value="Genomic_DNA"/>
</dbReference>
<feature type="transmembrane region" description="Helical" evidence="7">
    <location>
        <begin position="210"/>
        <end position="238"/>
    </location>
</feature>
<evidence type="ECO:0000256" key="3">
    <source>
        <dbReference type="ARBA" id="ARBA00022475"/>
    </source>
</evidence>
<evidence type="ECO:0000256" key="4">
    <source>
        <dbReference type="ARBA" id="ARBA00022692"/>
    </source>
</evidence>
<dbReference type="InterPro" id="IPR035906">
    <property type="entry name" value="MetI-like_sf"/>
</dbReference>
<comment type="similarity">
    <text evidence="7">Belongs to the binding-protein-dependent transport system permease family.</text>
</comment>
<feature type="transmembrane region" description="Helical" evidence="7">
    <location>
        <begin position="111"/>
        <end position="131"/>
    </location>
</feature>
<dbReference type="SUPFAM" id="SSF161098">
    <property type="entry name" value="MetI-like"/>
    <property type="match status" value="1"/>
</dbReference>
<name>A0A7C4AI07_9BACT</name>
<feature type="domain" description="ABC transmembrane type-1" evidence="8">
    <location>
        <begin position="104"/>
        <end position="284"/>
    </location>
</feature>
<dbReference type="PANTHER" id="PTHR30151:SF0">
    <property type="entry name" value="ABC TRANSPORTER PERMEASE PROTEIN MJ0413-RELATED"/>
    <property type="match status" value="1"/>
</dbReference>
<keyword evidence="3" id="KW-1003">Cell membrane</keyword>
<protein>
    <submittedName>
        <fullName evidence="9">ABC transporter permease</fullName>
    </submittedName>
</protein>
<evidence type="ECO:0000256" key="7">
    <source>
        <dbReference type="RuleBase" id="RU363032"/>
    </source>
</evidence>
<accession>A0A7C4AI07</accession>
<dbReference type="CDD" id="cd06261">
    <property type="entry name" value="TM_PBP2"/>
    <property type="match status" value="1"/>
</dbReference>
<dbReference type="InterPro" id="IPR000515">
    <property type="entry name" value="MetI-like"/>
</dbReference>
<dbReference type="Gene3D" id="1.10.3720.10">
    <property type="entry name" value="MetI-like"/>
    <property type="match status" value="1"/>
</dbReference>
<evidence type="ECO:0000256" key="6">
    <source>
        <dbReference type="ARBA" id="ARBA00023136"/>
    </source>
</evidence>
<feature type="transmembrane region" description="Helical" evidence="7">
    <location>
        <begin position="167"/>
        <end position="189"/>
    </location>
</feature>